<protein>
    <recommendedName>
        <fullName evidence="1">Zinc-ribbon domain-containing protein</fullName>
    </recommendedName>
</protein>
<evidence type="ECO:0000313" key="3">
    <source>
        <dbReference type="Proteomes" id="UP000261660"/>
    </source>
</evidence>
<keyword evidence="3" id="KW-1185">Reference proteome</keyword>
<reference evidence="2" key="2">
    <citation type="submission" date="2025-09" db="UniProtKB">
        <authorList>
            <consortium name="Ensembl"/>
        </authorList>
    </citation>
    <scope>IDENTIFICATION</scope>
</reference>
<evidence type="ECO:0000313" key="2">
    <source>
        <dbReference type="Ensembl" id="ENSLBEP00000037709.1"/>
    </source>
</evidence>
<dbReference type="Ensembl" id="ENSLBET00000039271.1">
    <property type="protein sequence ID" value="ENSLBEP00000037709.1"/>
    <property type="gene ID" value="ENSLBEG00000028144.1"/>
</dbReference>
<accession>A0A3Q3H159</accession>
<dbReference type="AlphaFoldDB" id="A0A3Q3H159"/>
<sequence length="71" mass="8182">MIDFAHHTQCIMFCPDCGNQVQSSFRFCPDCGYKLFLLTQNKAEGELTSRQRFVILCVLPCCHFQRFGSRG</sequence>
<reference evidence="2" key="1">
    <citation type="submission" date="2025-08" db="UniProtKB">
        <authorList>
            <consortium name="Ensembl"/>
        </authorList>
    </citation>
    <scope>IDENTIFICATION</scope>
</reference>
<evidence type="ECO:0000259" key="1">
    <source>
        <dbReference type="Pfam" id="PF13240"/>
    </source>
</evidence>
<proteinExistence type="predicted"/>
<dbReference type="InParanoid" id="A0A3Q3H159"/>
<organism evidence="2 3">
    <name type="scientific">Labrus bergylta</name>
    <name type="common">ballan wrasse</name>
    <dbReference type="NCBI Taxonomy" id="56723"/>
    <lineage>
        <taxon>Eukaryota</taxon>
        <taxon>Metazoa</taxon>
        <taxon>Chordata</taxon>
        <taxon>Craniata</taxon>
        <taxon>Vertebrata</taxon>
        <taxon>Euteleostomi</taxon>
        <taxon>Actinopterygii</taxon>
        <taxon>Neopterygii</taxon>
        <taxon>Teleostei</taxon>
        <taxon>Neoteleostei</taxon>
        <taxon>Acanthomorphata</taxon>
        <taxon>Eupercaria</taxon>
        <taxon>Labriformes</taxon>
        <taxon>Labridae</taxon>
        <taxon>Labrus</taxon>
    </lineage>
</organism>
<dbReference type="GeneTree" id="ENSGT00940000180644"/>
<dbReference type="InterPro" id="IPR026870">
    <property type="entry name" value="Zinc_ribbon_dom"/>
</dbReference>
<dbReference type="Proteomes" id="UP000261660">
    <property type="component" value="Unplaced"/>
</dbReference>
<name>A0A3Q3H159_9LABR</name>
<feature type="domain" description="Zinc-ribbon" evidence="1">
    <location>
        <begin position="13"/>
        <end position="35"/>
    </location>
</feature>
<dbReference type="Pfam" id="PF13240">
    <property type="entry name" value="Zn_Ribbon_1"/>
    <property type="match status" value="1"/>
</dbReference>